<name>A0A0A9Y4Y8_LYGHE</name>
<sequence length="182" mass="20202">VVIVVVLLTIQRNTIDRKCHTLCFTVNQTANDIVCFDHIIAIIRQLCISRDTARGTLMALDHHSPCVQYVARPVLCMQSRYSAFGLFLLTLYRDREWCGSHSAYVYPTVLQYFDLKVSSASTHRHATHDHAGAIFNANKTLVYFNPAHSIPIVTAAAAAAIANSTRYGNNLERPSSPVTVAL</sequence>
<reference evidence="1" key="1">
    <citation type="journal article" date="2014" name="PLoS ONE">
        <title>Transcriptome-Based Identification of ABC Transporters in the Western Tarnished Plant Bug Lygus hesperus.</title>
        <authorList>
            <person name="Hull J.J."/>
            <person name="Chaney K."/>
            <person name="Geib S.M."/>
            <person name="Fabrick J.A."/>
            <person name="Brent C.S."/>
            <person name="Walsh D."/>
            <person name="Lavine L.C."/>
        </authorList>
    </citation>
    <scope>NUCLEOTIDE SEQUENCE</scope>
</reference>
<evidence type="ECO:0000313" key="1">
    <source>
        <dbReference type="EMBL" id="JAG28102.1"/>
    </source>
</evidence>
<gene>
    <name evidence="1" type="ORF">CM83_26552</name>
</gene>
<dbReference type="EMBL" id="GBHO01015502">
    <property type="protein sequence ID" value="JAG28102.1"/>
    <property type="molecule type" value="Transcribed_RNA"/>
</dbReference>
<feature type="non-terminal residue" evidence="1">
    <location>
        <position position="1"/>
    </location>
</feature>
<protein>
    <submittedName>
        <fullName evidence="1">Uncharacterized protein</fullName>
    </submittedName>
</protein>
<dbReference type="AlphaFoldDB" id="A0A0A9Y4Y8"/>
<proteinExistence type="predicted"/>
<reference evidence="1" key="2">
    <citation type="submission" date="2014-07" db="EMBL/GenBank/DDBJ databases">
        <authorList>
            <person name="Hull J."/>
        </authorList>
    </citation>
    <scope>NUCLEOTIDE SEQUENCE</scope>
</reference>
<accession>A0A0A9Y4Y8</accession>
<organism evidence="1">
    <name type="scientific">Lygus hesperus</name>
    <name type="common">Western plant bug</name>
    <dbReference type="NCBI Taxonomy" id="30085"/>
    <lineage>
        <taxon>Eukaryota</taxon>
        <taxon>Metazoa</taxon>
        <taxon>Ecdysozoa</taxon>
        <taxon>Arthropoda</taxon>
        <taxon>Hexapoda</taxon>
        <taxon>Insecta</taxon>
        <taxon>Pterygota</taxon>
        <taxon>Neoptera</taxon>
        <taxon>Paraneoptera</taxon>
        <taxon>Hemiptera</taxon>
        <taxon>Heteroptera</taxon>
        <taxon>Panheteroptera</taxon>
        <taxon>Cimicomorpha</taxon>
        <taxon>Miridae</taxon>
        <taxon>Mirini</taxon>
        <taxon>Lygus</taxon>
    </lineage>
</organism>